<evidence type="ECO:0000256" key="1">
    <source>
        <dbReference type="ARBA" id="ARBA00022729"/>
    </source>
</evidence>
<sequence>MKVIISSIVLALIMFTGSLSAAETKIRFSEVSKEAGITFVHEKAIFHKSLKNMMPWLTAGGAAVSVGDYNNDGLDDIYLTNTKIGSKNVLYRNDGNFRFTDVADEVGLADVNNSKDTGVSAFALWFDYDNDGWKDILLFRMGVTALFKNNKGIFKEVTKEAGILRRINAYAGVVFDYDRDGDLDVYIGSFFPPHNFYAPKDTKVLMDSWESARNGGLNYLFMNNGDGTFTDVTDKAGVQDSGWANAVGHGDINNDGWQDLYLANDFGTDKIFLNMGDGSFEDISSDAIGIDTKKGMNAEFGDYDNDGYLDIYVTNMTEPYLLECNMLWRNNGDETFTDLSQETGSCDTDWGWGAKFLDADNDGDLDLFAANGFISAEKGEYMNVLLGFILKENVDLTDVSVWPPIANHSMAGYEANVLFEQTRNGFRSVGKPAGVASTKDSRGVAIADFDNDGKMDFVVSNVGVTPEVYRNVTKTNKQHWVQVRLTGDGKKSNRDAIGARIEVRTGLKIQIREIAGGNGFEAQSTLRAHFGLQSAKKIDLLTVTWPDGSRQEFRNVKVDRIYNLVQGGSLKDIDTVASSK</sequence>
<keyword evidence="1" id="KW-0732">Signal</keyword>
<dbReference type="EMBL" id="UOFR01000066">
    <property type="protein sequence ID" value="VAW99306.1"/>
    <property type="molecule type" value="Genomic_DNA"/>
</dbReference>
<evidence type="ECO:0000259" key="2">
    <source>
        <dbReference type="Pfam" id="PF07593"/>
    </source>
</evidence>
<dbReference type="PANTHER" id="PTHR16026">
    <property type="entry name" value="CARTILAGE ACIDIC PROTEIN 1"/>
    <property type="match status" value="1"/>
</dbReference>
<protein>
    <submittedName>
        <fullName evidence="3">ASPIC/UnbV domain protein</fullName>
    </submittedName>
</protein>
<name>A0A3B1B2K4_9ZZZZ</name>
<dbReference type="AlphaFoldDB" id="A0A3B1B2K4"/>
<dbReference type="SUPFAM" id="SSF69318">
    <property type="entry name" value="Integrin alpha N-terminal domain"/>
    <property type="match status" value="1"/>
</dbReference>
<proteinExistence type="predicted"/>
<evidence type="ECO:0000313" key="3">
    <source>
        <dbReference type="EMBL" id="VAW99306.1"/>
    </source>
</evidence>
<dbReference type="Gene3D" id="2.130.10.130">
    <property type="entry name" value="Integrin alpha, N-terminal"/>
    <property type="match status" value="1"/>
</dbReference>
<dbReference type="InterPro" id="IPR027039">
    <property type="entry name" value="Crtac1"/>
</dbReference>
<dbReference type="Pfam" id="PF07593">
    <property type="entry name" value="UnbV_ASPIC"/>
    <property type="match status" value="1"/>
</dbReference>
<accession>A0A3B1B2K4</accession>
<dbReference type="PANTHER" id="PTHR16026:SF0">
    <property type="entry name" value="CARTILAGE ACIDIC PROTEIN 1"/>
    <property type="match status" value="1"/>
</dbReference>
<reference evidence="3" key="1">
    <citation type="submission" date="2018-06" db="EMBL/GenBank/DDBJ databases">
        <authorList>
            <person name="Zhirakovskaya E."/>
        </authorList>
    </citation>
    <scope>NUCLEOTIDE SEQUENCE</scope>
</reference>
<dbReference type="InterPro" id="IPR028994">
    <property type="entry name" value="Integrin_alpha_N"/>
</dbReference>
<dbReference type="InterPro" id="IPR013517">
    <property type="entry name" value="FG-GAP"/>
</dbReference>
<dbReference type="Pfam" id="PF13517">
    <property type="entry name" value="FG-GAP_3"/>
    <property type="match status" value="4"/>
</dbReference>
<gene>
    <name evidence="3" type="ORF">MNBD_GAMMA21-2728</name>
</gene>
<organism evidence="3">
    <name type="scientific">hydrothermal vent metagenome</name>
    <dbReference type="NCBI Taxonomy" id="652676"/>
    <lineage>
        <taxon>unclassified sequences</taxon>
        <taxon>metagenomes</taxon>
        <taxon>ecological metagenomes</taxon>
    </lineage>
</organism>
<feature type="domain" description="ASPIC/UnbV" evidence="2">
    <location>
        <begin position="496"/>
        <end position="562"/>
    </location>
</feature>
<dbReference type="InterPro" id="IPR011519">
    <property type="entry name" value="UnbV_ASPIC"/>
</dbReference>